<keyword evidence="3" id="KW-1003">Cell membrane</keyword>
<evidence type="ECO:0000256" key="2">
    <source>
        <dbReference type="ARBA" id="ARBA00022448"/>
    </source>
</evidence>
<dbReference type="PANTHER" id="PTHR30003:SF0">
    <property type="entry name" value="GLYCOLATE PERMEASE GLCA-RELATED"/>
    <property type="match status" value="1"/>
</dbReference>
<dbReference type="Pfam" id="PF02652">
    <property type="entry name" value="Lactate_perm"/>
    <property type="match status" value="2"/>
</dbReference>
<evidence type="ECO:0008006" key="11">
    <source>
        <dbReference type="Google" id="ProtNLM"/>
    </source>
</evidence>
<dbReference type="GO" id="GO:0005886">
    <property type="term" value="C:plasma membrane"/>
    <property type="evidence" value="ECO:0007669"/>
    <property type="project" value="UniProtKB-SubCell"/>
</dbReference>
<evidence type="ECO:0000256" key="7">
    <source>
        <dbReference type="SAM" id="MobiDB-lite"/>
    </source>
</evidence>
<comment type="caution">
    <text evidence="9">The sequence shown here is derived from an EMBL/GenBank/DDBJ whole genome shotgun (WGS) entry which is preliminary data.</text>
</comment>
<dbReference type="Proteomes" id="UP001530293">
    <property type="component" value="Unassembled WGS sequence"/>
</dbReference>
<feature type="transmembrane region" description="Helical" evidence="8">
    <location>
        <begin position="319"/>
        <end position="336"/>
    </location>
</feature>
<feature type="transmembrane region" description="Helical" evidence="8">
    <location>
        <begin position="81"/>
        <end position="99"/>
    </location>
</feature>
<accession>A0ABD3M188</accession>
<evidence type="ECO:0000256" key="6">
    <source>
        <dbReference type="ARBA" id="ARBA00023136"/>
    </source>
</evidence>
<feature type="compositionally biased region" description="Acidic residues" evidence="7">
    <location>
        <begin position="385"/>
        <end position="395"/>
    </location>
</feature>
<evidence type="ECO:0000256" key="1">
    <source>
        <dbReference type="ARBA" id="ARBA00004651"/>
    </source>
</evidence>
<comment type="subcellular location">
    <subcellularLocation>
        <location evidence="1">Cell membrane</location>
        <topology evidence="1">Multi-pass membrane protein</topology>
    </subcellularLocation>
</comment>
<feature type="transmembrane region" description="Helical" evidence="8">
    <location>
        <begin position="718"/>
        <end position="735"/>
    </location>
</feature>
<feature type="transmembrane region" description="Helical" evidence="8">
    <location>
        <begin position="554"/>
        <end position="573"/>
    </location>
</feature>
<keyword evidence="5 8" id="KW-1133">Transmembrane helix</keyword>
<dbReference type="PANTHER" id="PTHR30003">
    <property type="entry name" value="L-LACTATE PERMEASE"/>
    <property type="match status" value="1"/>
</dbReference>
<evidence type="ECO:0000256" key="8">
    <source>
        <dbReference type="SAM" id="Phobius"/>
    </source>
</evidence>
<evidence type="ECO:0000256" key="5">
    <source>
        <dbReference type="ARBA" id="ARBA00022989"/>
    </source>
</evidence>
<dbReference type="EMBL" id="JALLBG020000264">
    <property type="protein sequence ID" value="KAL3757498.1"/>
    <property type="molecule type" value="Genomic_DNA"/>
</dbReference>
<keyword evidence="2" id="KW-0813">Transport</keyword>
<evidence type="ECO:0000313" key="9">
    <source>
        <dbReference type="EMBL" id="KAL3757498.1"/>
    </source>
</evidence>
<keyword evidence="10" id="KW-1185">Reference proteome</keyword>
<sequence>MMMMDGLPDTTLASTATAGVARSLQSSNNATSSSFMYTCINSSLDHVSTCPTNCTGLEQCLSCDCQVESTLSLGGGPWGEVMDFFLLLLPIIYLVVVTIKPNPTPTTISLPMSALIMFLVRTMYLGSNPLLSCACIILGVHEALTPLSVMGGAILLFEIMEQTKCLPFMMREMKCLTKGHKVAEAMLIYGFATIVEGASGFGTPVALGAPMLVSTGHPPLESLVMMLIFNTFVTVWGAVGTPLWFGFAPLQLSDEDLIAISYRSSIAMMISSLILLPWVLTVLIPFAEVKKNLIFLYLSIFSVMGPLVGLSFISYEFPSLLAGLVGCMVTAILINFRVGIVEQAPEEDDVIVEALQVGGGDAEKGFIMEAVPAEEEMIGSTERITDDDDDEDVSDTADNKNTTLKSTSKVTGSWNVDVQKDNTTETPDTIANIMSSGNTTTNTAMAANTLNESHTSSLFQSSIRADELLGPRKSYAEGYVREVIMRTFPIWGVVLTLIITRVPAFKIKGFLTKQTPYLGIQFGTYGDFRISASVVLQLKNILTYPNLNWKYEVFYVPFLIPFVLVSLLTMMIYRKDMTCRPRDIAGTVASRLKNPAIAVMGALVLVQLMLKNGKESPAHVLGSILADFFKGGFVAISPLVGALGSFFSGSTTVSNLTFGEIQRIAATEIGINANSMLALQAVGGSAGNGICLNNIIAGLTVVGLNVSEGQILKRTAKFVFSLTTIATIVMLAIFIRF</sequence>
<keyword evidence="4 8" id="KW-0812">Transmembrane</keyword>
<name>A0ABD3M188_9STRA</name>
<feature type="transmembrane region" description="Helical" evidence="8">
    <location>
        <begin position="594"/>
        <end position="610"/>
    </location>
</feature>
<keyword evidence="6 8" id="KW-0472">Membrane</keyword>
<feature type="transmembrane region" description="Helical" evidence="8">
    <location>
        <begin position="294"/>
        <end position="313"/>
    </location>
</feature>
<proteinExistence type="predicted"/>
<reference evidence="9 10" key="1">
    <citation type="submission" date="2024-10" db="EMBL/GenBank/DDBJ databases">
        <title>Updated reference genomes for cyclostephanoid diatoms.</title>
        <authorList>
            <person name="Roberts W.R."/>
            <person name="Alverson A.J."/>
        </authorList>
    </citation>
    <scope>NUCLEOTIDE SEQUENCE [LARGE SCALE GENOMIC DNA]</scope>
    <source>
        <strain evidence="9 10">AJA232-27</strain>
    </source>
</reference>
<evidence type="ECO:0000313" key="10">
    <source>
        <dbReference type="Proteomes" id="UP001530293"/>
    </source>
</evidence>
<feature type="transmembrane region" description="Helical" evidence="8">
    <location>
        <begin position="265"/>
        <end position="287"/>
    </location>
</feature>
<feature type="transmembrane region" description="Helical" evidence="8">
    <location>
        <begin position="483"/>
        <end position="504"/>
    </location>
</feature>
<protein>
    <recommendedName>
        <fullName evidence="11">L-lactate permease</fullName>
    </recommendedName>
</protein>
<evidence type="ECO:0000256" key="3">
    <source>
        <dbReference type="ARBA" id="ARBA00022475"/>
    </source>
</evidence>
<dbReference type="AlphaFoldDB" id="A0ABD3M188"/>
<gene>
    <name evidence="9" type="ORF">ACHAWU_000895</name>
</gene>
<feature type="region of interest" description="Disordered" evidence="7">
    <location>
        <begin position="377"/>
        <end position="406"/>
    </location>
</feature>
<feature type="transmembrane region" description="Helical" evidence="8">
    <location>
        <begin position="223"/>
        <end position="245"/>
    </location>
</feature>
<evidence type="ECO:0000256" key="4">
    <source>
        <dbReference type="ARBA" id="ARBA00022692"/>
    </source>
</evidence>
<organism evidence="9 10">
    <name type="scientific">Discostella pseudostelligera</name>
    <dbReference type="NCBI Taxonomy" id="259834"/>
    <lineage>
        <taxon>Eukaryota</taxon>
        <taxon>Sar</taxon>
        <taxon>Stramenopiles</taxon>
        <taxon>Ochrophyta</taxon>
        <taxon>Bacillariophyta</taxon>
        <taxon>Coscinodiscophyceae</taxon>
        <taxon>Thalassiosirophycidae</taxon>
        <taxon>Stephanodiscales</taxon>
        <taxon>Stephanodiscaceae</taxon>
        <taxon>Discostella</taxon>
    </lineage>
</organism>
<dbReference type="InterPro" id="IPR003804">
    <property type="entry name" value="Lactate_perm"/>
</dbReference>